<dbReference type="EMBL" id="KN847005">
    <property type="protein sequence ID" value="KIW87280.1"/>
    <property type="molecule type" value="Genomic_DNA"/>
</dbReference>
<dbReference type="AlphaFoldDB" id="A0A0D2H8R5"/>
<name>A0A0D2H8R5_CLAB1</name>
<keyword evidence="3" id="KW-1185">Reference proteome</keyword>
<organism evidence="2 3">
    <name type="scientific">Cladophialophora bantiana (strain ATCC 10958 / CBS 173.52 / CDC B-1940 / NIH 8579)</name>
    <name type="common">Xylohypha bantiana</name>
    <dbReference type="NCBI Taxonomy" id="1442370"/>
    <lineage>
        <taxon>Eukaryota</taxon>
        <taxon>Fungi</taxon>
        <taxon>Dikarya</taxon>
        <taxon>Ascomycota</taxon>
        <taxon>Pezizomycotina</taxon>
        <taxon>Eurotiomycetes</taxon>
        <taxon>Chaetothyriomycetidae</taxon>
        <taxon>Chaetothyriales</taxon>
        <taxon>Herpotrichiellaceae</taxon>
        <taxon>Cladophialophora</taxon>
    </lineage>
</organism>
<dbReference type="GeneID" id="27705111"/>
<gene>
    <name evidence="2" type="ORF">Z519_12183</name>
</gene>
<feature type="region of interest" description="Disordered" evidence="1">
    <location>
        <begin position="154"/>
        <end position="205"/>
    </location>
</feature>
<accession>A0A0D2H8R5</accession>
<feature type="region of interest" description="Disordered" evidence="1">
    <location>
        <begin position="1"/>
        <end position="42"/>
    </location>
</feature>
<reference evidence="2" key="1">
    <citation type="submission" date="2015-01" db="EMBL/GenBank/DDBJ databases">
        <title>The Genome Sequence of Cladophialophora bantiana CBS 173.52.</title>
        <authorList>
            <consortium name="The Broad Institute Genomics Platform"/>
            <person name="Cuomo C."/>
            <person name="de Hoog S."/>
            <person name="Gorbushina A."/>
            <person name="Stielow B."/>
            <person name="Teixiera M."/>
            <person name="Abouelleil A."/>
            <person name="Chapman S.B."/>
            <person name="Priest M."/>
            <person name="Young S.K."/>
            <person name="Wortman J."/>
            <person name="Nusbaum C."/>
            <person name="Birren B."/>
        </authorList>
    </citation>
    <scope>NUCLEOTIDE SEQUENCE [LARGE SCALE GENOMIC DNA]</scope>
    <source>
        <strain evidence="2">CBS 173.52</strain>
    </source>
</reference>
<dbReference type="Proteomes" id="UP000053789">
    <property type="component" value="Unassembled WGS sequence"/>
</dbReference>
<feature type="compositionally biased region" description="Basic and acidic residues" evidence="1">
    <location>
        <begin position="195"/>
        <end position="205"/>
    </location>
</feature>
<dbReference type="VEuPathDB" id="FungiDB:Z519_12183"/>
<feature type="compositionally biased region" description="Low complexity" evidence="1">
    <location>
        <begin position="181"/>
        <end position="191"/>
    </location>
</feature>
<dbReference type="RefSeq" id="XP_016613949.1">
    <property type="nucleotide sequence ID" value="XM_016769890.1"/>
</dbReference>
<dbReference type="HOGENOM" id="CLU_823872_0_0_1"/>
<protein>
    <submittedName>
        <fullName evidence="2">Uncharacterized protein</fullName>
    </submittedName>
</protein>
<sequence length="337" mass="38133">METEFREELQQSETFLVQEEQQEEQQQQQHPNKNKISASPSPTWAIQCVRRSPITKLTGEFMSIHDRPLCRPDKKLLRCRSHIVDNGFPRHRTGHVRADMFERLASGPQLRVGPLGMDTSDHQRCPDWLKRLSAEHYSSWEKFCAHDVARHGTMTMPPTSDRTDNDDDGANNTRELRDSVGSRSSDWSSGSNHRSTLEEAAHEQESVVVPVCALPGLNMAVNMATLTSNERELFLSLAPTILQDPYVLMDEVVKRRGKMMDGRSQDGTQQLQERLTSHATKDETVVELQPEGLTRAALGSPMSGRQEVKTILEGEYDHDFHVLFQSELCDNNLSGGE</sequence>
<evidence type="ECO:0000256" key="1">
    <source>
        <dbReference type="SAM" id="MobiDB-lite"/>
    </source>
</evidence>
<evidence type="ECO:0000313" key="3">
    <source>
        <dbReference type="Proteomes" id="UP000053789"/>
    </source>
</evidence>
<feature type="compositionally biased region" description="Polar residues" evidence="1">
    <location>
        <begin position="30"/>
        <end position="42"/>
    </location>
</feature>
<evidence type="ECO:0000313" key="2">
    <source>
        <dbReference type="EMBL" id="KIW87280.1"/>
    </source>
</evidence>
<proteinExistence type="predicted"/>